<dbReference type="Pfam" id="PF13443">
    <property type="entry name" value="HTH_26"/>
    <property type="match status" value="1"/>
</dbReference>
<sequence>MNAMNAGPAERVRDLLDRHQMRNHDLAARLGISDDKLSKSLRGNREFATGELADIADVFDVDIYWLISGEAHRRSPLLSHRHTYDHETGAHVAPTGPMATEIDSLARAYTQAELDTSESDGLFDAFVQRVGASGVDRTAANPWTGMRAVADVVRAEWLRYCDGRDPVLTMGDFLAERIGIDLVVLDGGAGSGAVEAHSLKAGGCRSIAIGQTAAWYSAVFGILHELGHHLFDDLAPKGDEGLTDRPVSAEALVNGFAANVVLPKPVLESVPVESSLEHLAETLWDTCAGVSSFRHRCSTIGLDRAVPWNQADVTKSWEETHPDGQRSRAELWRAPSFPERLITRHEQLVESAEVPPDSLAWMLQVPVEDVEPMPSVHHDSADGCEVLELLGIDA</sequence>
<evidence type="ECO:0000313" key="3">
    <source>
        <dbReference type="Proteomes" id="UP000195981"/>
    </source>
</evidence>
<dbReference type="PANTHER" id="PTHR43236:SF2">
    <property type="entry name" value="BLL0069 PROTEIN"/>
    <property type="match status" value="1"/>
</dbReference>
<dbReference type="PANTHER" id="PTHR43236">
    <property type="entry name" value="ANTITOXIN HIGA1"/>
    <property type="match status" value="1"/>
</dbReference>
<keyword evidence="3" id="KW-1185">Reference proteome</keyword>
<dbReference type="Gene3D" id="1.10.260.40">
    <property type="entry name" value="lambda repressor-like DNA-binding domains"/>
    <property type="match status" value="1"/>
</dbReference>
<protein>
    <recommendedName>
        <fullName evidence="1">HTH cro/C1-type domain-containing protein</fullName>
    </recommendedName>
</protein>
<feature type="domain" description="HTH cro/C1-type" evidence="1">
    <location>
        <begin position="25"/>
        <end position="66"/>
    </location>
</feature>
<evidence type="ECO:0000259" key="1">
    <source>
        <dbReference type="PROSITE" id="PS50943"/>
    </source>
</evidence>
<name>A0A1X6X4U2_9MICO</name>
<dbReference type="InterPro" id="IPR001387">
    <property type="entry name" value="Cro/C1-type_HTH"/>
</dbReference>
<dbReference type="Proteomes" id="UP000195981">
    <property type="component" value="Unassembled WGS sequence"/>
</dbReference>
<dbReference type="InterPro" id="IPR010982">
    <property type="entry name" value="Lambda_DNA-bd_dom_sf"/>
</dbReference>
<dbReference type="GO" id="GO:0003677">
    <property type="term" value="F:DNA binding"/>
    <property type="evidence" value="ECO:0007669"/>
    <property type="project" value="InterPro"/>
</dbReference>
<reference evidence="2 3" key="1">
    <citation type="submission" date="2017-02" db="EMBL/GenBank/DDBJ databases">
        <authorList>
            <person name="Peterson S.W."/>
        </authorList>
    </citation>
    <scope>NUCLEOTIDE SEQUENCE [LARGE SCALE GENOMIC DNA]</scope>
    <source>
        <strain evidence="2 3">CIP104813</strain>
    </source>
</reference>
<dbReference type="CDD" id="cd00093">
    <property type="entry name" value="HTH_XRE"/>
    <property type="match status" value="1"/>
</dbReference>
<accession>A0A1X6X4U2</accession>
<organism evidence="2 3">
    <name type="scientific">Brachybacterium nesterenkovii</name>
    <dbReference type="NCBI Taxonomy" id="47847"/>
    <lineage>
        <taxon>Bacteria</taxon>
        <taxon>Bacillati</taxon>
        <taxon>Actinomycetota</taxon>
        <taxon>Actinomycetes</taxon>
        <taxon>Micrococcales</taxon>
        <taxon>Dermabacteraceae</taxon>
        <taxon>Brachybacterium</taxon>
    </lineage>
</organism>
<dbReference type="SUPFAM" id="SSF47413">
    <property type="entry name" value="lambda repressor-like DNA-binding domains"/>
    <property type="match status" value="1"/>
</dbReference>
<gene>
    <name evidence="2" type="ORF">FM110_10745</name>
</gene>
<dbReference type="EMBL" id="FWFG01000093">
    <property type="protein sequence ID" value="SLM93978.1"/>
    <property type="molecule type" value="Genomic_DNA"/>
</dbReference>
<evidence type="ECO:0000313" key="2">
    <source>
        <dbReference type="EMBL" id="SLM93978.1"/>
    </source>
</evidence>
<proteinExistence type="predicted"/>
<dbReference type="InterPro" id="IPR052345">
    <property type="entry name" value="Rad_response_metalloprotease"/>
</dbReference>
<dbReference type="PROSITE" id="PS50943">
    <property type="entry name" value="HTH_CROC1"/>
    <property type="match status" value="1"/>
</dbReference>
<dbReference type="SMART" id="SM00530">
    <property type="entry name" value="HTH_XRE"/>
    <property type="match status" value="1"/>
</dbReference>
<dbReference type="AlphaFoldDB" id="A0A1X6X4U2"/>
<dbReference type="OrthoDB" id="9794834at2"/>
<dbReference type="RefSeq" id="WP_143276371.1">
    <property type="nucleotide sequence ID" value="NZ_FWFG01000093.1"/>
</dbReference>